<evidence type="ECO:0000313" key="11">
    <source>
        <dbReference type="Proteomes" id="UP000612009"/>
    </source>
</evidence>
<evidence type="ECO:0000259" key="9">
    <source>
        <dbReference type="PROSITE" id="PS50972"/>
    </source>
</evidence>
<dbReference type="CDD" id="cd00739">
    <property type="entry name" value="DHPS"/>
    <property type="match status" value="1"/>
</dbReference>
<gene>
    <name evidence="10" type="ORF">LAKADJCE_00053</name>
</gene>
<dbReference type="EC" id="2.5.1.15" evidence="4"/>
<evidence type="ECO:0000256" key="2">
    <source>
        <dbReference type="ARBA" id="ARBA00001946"/>
    </source>
</evidence>
<dbReference type="NCBIfam" id="TIGR01496">
    <property type="entry name" value="DHPS"/>
    <property type="match status" value="1"/>
</dbReference>
<evidence type="ECO:0000256" key="1">
    <source>
        <dbReference type="ARBA" id="ARBA00000012"/>
    </source>
</evidence>
<comment type="pathway">
    <text evidence="3">Cofactor biosynthesis; tetrahydrofolate biosynthesis; 7,8-dihydrofolate from 2-amino-4-hydroxy-6-hydroxymethyl-7,8-dihydropteridine diphosphate and 4-aminobenzoate: step 1/2.</text>
</comment>
<reference evidence="10" key="1">
    <citation type="submission" date="2020-10" db="EMBL/GenBank/DDBJ databases">
        <authorList>
            <person name="Hahn C.J."/>
            <person name="Laso-Perez R."/>
            <person name="Vulcano F."/>
            <person name="Vaziourakis K.-M."/>
            <person name="Stokke R."/>
            <person name="Steen I.H."/>
            <person name="Teske A."/>
            <person name="Boetius A."/>
            <person name="Liebeke M."/>
            <person name="Amann R."/>
            <person name="Knittel K."/>
        </authorList>
    </citation>
    <scope>NUCLEOTIDE SEQUENCE</scope>
    <source>
        <strain evidence="10">Gfbio:e3339647-f889-4370-9287-4fb5cb688e4c:AG392J18_GoMArc1</strain>
    </source>
</reference>
<comment type="cofactor">
    <cofactor evidence="2">
        <name>Mg(2+)</name>
        <dbReference type="ChEBI" id="CHEBI:18420"/>
    </cofactor>
</comment>
<comment type="catalytic activity">
    <reaction evidence="1">
        <text>(7,8-dihydropterin-6-yl)methyl diphosphate + 4-aminobenzoate = 7,8-dihydropteroate + diphosphate</text>
        <dbReference type="Rhea" id="RHEA:19949"/>
        <dbReference type="ChEBI" id="CHEBI:17836"/>
        <dbReference type="ChEBI" id="CHEBI:17839"/>
        <dbReference type="ChEBI" id="CHEBI:33019"/>
        <dbReference type="ChEBI" id="CHEBI:72950"/>
        <dbReference type="EC" id="2.5.1.15"/>
    </reaction>
</comment>
<keyword evidence="8" id="KW-0289">Folate biosynthesis</keyword>
<dbReference type="GO" id="GO:0046654">
    <property type="term" value="P:tetrahydrofolate biosynthetic process"/>
    <property type="evidence" value="ECO:0007669"/>
    <property type="project" value="TreeGrafter"/>
</dbReference>
<feature type="domain" description="Pterin-binding" evidence="9">
    <location>
        <begin position="18"/>
        <end position="266"/>
    </location>
</feature>
<dbReference type="EMBL" id="CAJHIR010000002">
    <property type="protein sequence ID" value="CAD6491054.1"/>
    <property type="molecule type" value="Genomic_DNA"/>
</dbReference>
<dbReference type="GO" id="GO:0004156">
    <property type="term" value="F:dihydropteroate synthase activity"/>
    <property type="evidence" value="ECO:0007669"/>
    <property type="project" value="UniProtKB-EC"/>
</dbReference>
<dbReference type="InterPro" id="IPR045031">
    <property type="entry name" value="DHP_synth-like"/>
</dbReference>
<dbReference type="SUPFAM" id="SSF51717">
    <property type="entry name" value="Dihydropteroate synthetase-like"/>
    <property type="match status" value="1"/>
</dbReference>
<dbReference type="AlphaFoldDB" id="A0A811T1V1"/>
<dbReference type="PANTHER" id="PTHR20941">
    <property type="entry name" value="FOLATE SYNTHESIS PROTEINS"/>
    <property type="match status" value="1"/>
</dbReference>
<evidence type="ECO:0000256" key="5">
    <source>
        <dbReference type="ARBA" id="ARBA00022679"/>
    </source>
</evidence>
<dbReference type="GO" id="GO:0046872">
    <property type="term" value="F:metal ion binding"/>
    <property type="evidence" value="ECO:0007669"/>
    <property type="project" value="UniProtKB-KW"/>
</dbReference>
<comment type="caution">
    <text evidence="10">The sequence shown here is derived from an EMBL/GenBank/DDBJ whole genome shotgun (WGS) entry which is preliminary data.</text>
</comment>
<dbReference type="PROSITE" id="PS50972">
    <property type="entry name" value="PTERIN_BINDING"/>
    <property type="match status" value="1"/>
</dbReference>
<dbReference type="InterPro" id="IPR000489">
    <property type="entry name" value="Pterin-binding_dom"/>
</dbReference>
<evidence type="ECO:0000256" key="7">
    <source>
        <dbReference type="ARBA" id="ARBA00022842"/>
    </source>
</evidence>
<evidence type="ECO:0000256" key="6">
    <source>
        <dbReference type="ARBA" id="ARBA00022723"/>
    </source>
</evidence>
<dbReference type="PANTHER" id="PTHR20941:SF1">
    <property type="entry name" value="FOLIC ACID SYNTHESIS PROTEIN FOL1"/>
    <property type="match status" value="1"/>
</dbReference>
<evidence type="ECO:0000313" key="10">
    <source>
        <dbReference type="EMBL" id="CAD6491054.1"/>
    </source>
</evidence>
<protein>
    <recommendedName>
        <fullName evidence="4">dihydropteroate synthase</fullName>
        <ecNumber evidence="4">2.5.1.15</ecNumber>
    </recommendedName>
</protein>
<dbReference type="InterPro" id="IPR006390">
    <property type="entry name" value="DHP_synth_dom"/>
</dbReference>
<accession>A0A811T1V1</accession>
<evidence type="ECO:0000256" key="4">
    <source>
        <dbReference type="ARBA" id="ARBA00012458"/>
    </source>
</evidence>
<keyword evidence="6" id="KW-0479">Metal-binding</keyword>
<dbReference type="PROSITE" id="PS00793">
    <property type="entry name" value="DHPS_2"/>
    <property type="match status" value="1"/>
</dbReference>
<name>A0A811T1V1_9EURY</name>
<sequence length="273" mass="29763">MMTDVNISGLNVGDKHPVRIMGVINLSVESFYKQSVVKPDLLIQTVQQMIQDGAEIIDIGGRSTWPPAPKITVSSEYRRVIPAIEKIREVTEIPVSIDTMHSQIARDALDLGADLINDVSGFTGDSNLSRVAAEYDCPVMLMASRNKPGDVVGVADTLDALSRIIRNAEENGVGSERIILDPAIGRWCEMRTTKHDLEIIKNFKRFTVFQKPLLAALSRKSFVGDVLGKPPGERLYGSIAATAIAVCAGANIIRTHDVAATVDAVRMAEKLRK</sequence>
<dbReference type="InterPro" id="IPR011005">
    <property type="entry name" value="Dihydropteroate_synth-like_sf"/>
</dbReference>
<dbReference type="GO" id="GO:0046656">
    <property type="term" value="P:folic acid biosynthetic process"/>
    <property type="evidence" value="ECO:0007669"/>
    <property type="project" value="UniProtKB-KW"/>
</dbReference>
<keyword evidence="7" id="KW-0460">Magnesium</keyword>
<proteinExistence type="predicted"/>
<evidence type="ECO:0000256" key="8">
    <source>
        <dbReference type="ARBA" id="ARBA00022909"/>
    </source>
</evidence>
<dbReference type="Proteomes" id="UP000612009">
    <property type="component" value="Unassembled WGS sequence"/>
</dbReference>
<keyword evidence="5" id="KW-0808">Transferase</keyword>
<evidence type="ECO:0000256" key="3">
    <source>
        <dbReference type="ARBA" id="ARBA00004763"/>
    </source>
</evidence>
<organism evidence="10 11">
    <name type="scientific">Candidatus Argoarchaeum ethanivorans</name>
    <dbReference type="NCBI Taxonomy" id="2608793"/>
    <lineage>
        <taxon>Archaea</taxon>
        <taxon>Methanobacteriati</taxon>
        <taxon>Methanobacteriota</taxon>
        <taxon>Stenosarchaea group</taxon>
        <taxon>Methanomicrobia</taxon>
        <taxon>Methanosarcinales</taxon>
        <taxon>Methanosarcinales incertae sedis</taxon>
        <taxon>GOM Arc I cluster</taxon>
        <taxon>Candidatus Argoarchaeum</taxon>
    </lineage>
</organism>
<dbReference type="Pfam" id="PF00809">
    <property type="entry name" value="Pterin_bind"/>
    <property type="match status" value="1"/>
</dbReference>
<dbReference type="Gene3D" id="3.20.20.20">
    <property type="entry name" value="Dihydropteroate synthase-like"/>
    <property type="match status" value="1"/>
</dbReference>